<accession>A0A8S1VJR3</accession>
<proteinExistence type="predicted"/>
<reference evidence="1" key="1">
    <citation type="submission" date="2021-01" db="EMBL/GenBank/DDBJ databases">
        <authorList>
            <consortium name="Genoscope - CEA"/>
            <person name="William W."/>
        </authorList>
    </citation>
    <scope>NUCLEOTIDE SEQUENCE</scope>
</reference>
<evidence type="ECO:0000313" key="1">
    <source>
        <dbReference type="EMBL" id="CAD8177011.1"/>
    </source>
</evidence>
<dbReference type="EMBL" id="CAJJDO010000066">
    <property type="protein sequence ID" value="CAD8177011.1"/>
    <property type="molecule type" value="Genomic_DNA"/>
</dbReference>
<sequence>MEPINFIIKTFRISDQLVKLFFNPRTPQIIIIQVQFIEMNQQVQLIKQTIYSTESYSQYLNYNSNIIYYLIAYIYIPNIDFYFQQQEIIHKNSQIINY</sequence>
<dbReference type="Proteomes" id="UP000689195">
    <property type="component" value="Unassembled WGS sequence"/>
</dbReference>
<protein>
    <submittedName>
        <fullName evidence="1">Uncharacterized protein</fullName>
    </submittedName>
</protein>
<dbReference type="AlphaFoldDB" id="A0A8S1VJR3"/>
<evidence type="ECO:0000313" key="2">
    <source>
        <dbReference type="Proteomes" id="UP000689195"/>
    </source>
</evidence>
<comment type="caution">
    <text evidence="1">The sequence shown here is derived from an EMBL/GenBank/DDBJ whole genome shotgun (WGS) entry which is preliminary data.</text>
</comment>
<organism evidence="1 2">
    <name type="scientific">Paramecium pentaurelia</name>
    <dbReference type="NCBI Taxonomy" id="43138"/>
    <lineage>
        <taxon>Eukaryota</taxon>
        <taxon>Sar</taxon>
        <taxon>Alveolata</taxon>
        <taxon>Ciliophora</taxon>
        <taxon>Intramacronucleata</taxon>
        <taxon>Oligohymenophorea</taxon>
        <taxon>Peniculida</taxon>
        <taxon>Parameciidae</taxon>
        <taxon>Paramecium</taxon>
    </lineage>
</organism>
<gene>
    <name evidence="1" type="ORF">PPENT_87.1.T0660122</name>
</gene>
<name>A0A8S1VJR3_9CILI</name>
<keyword evidence="2" id="KW-1185">Reference proteome</keyword>